<dbReference type="NCBIfam" id="NF041886">
    <property type="entry name" value="Rmf_CrpP_fam"/>
    <property type="match status" value="1"/>
</dbReference>
<dbReference type="GO" id="GO:0006417">
    <property type="term" value="P:regulation of translation"/>
    <property type="evidence" value="ECO:0007669"/>
    <property type="project" value="UniProtKB-KW"/>
</dbReference>
<evidence type="ECO:0000256" key="1">
    <source>
        <dbReference type="ARBA" id="ARBA00022490"/>
    </source>
</evidence>
<dbReference type="Gene3D" id="1.10.10.620">
    <property type="entry name" value="ribosome modulation factor like domain"/>
    <property type="match status" value="1"/>
</dbReference>
<dbReference type="AlphaFoldDB" id="A0A3M5JP80"/>
<name>A0A3M5JP80_PSESS</name>
<gene>
    <name evidence="4" type="ORF">ALP51_200187</name>
    <name evidence="3" type="ORF">ALP70_200025</name>
</gene>
<dbReference type="InterPro" id="IPR007040">
    <property type="entry name" value="Ribosome_modulation_factor"/>
</dbReference>
<keyword evidence="2" id="KW-0810">Translation regulation</keyword>
<dbReference type="NCBIfam" id="NF033696">
    <property type="entry name" value="CrpP_fam"/>
    <property type="match status" value="1"/>
</dbReference>
<keyword evidence="1" id="KW-0963">Cytoplasm</keyword>
<evidence type="ECO:0000313" key="5">
    <source>
        <dbReference type="Proteomes" id="UP000269801"/>
    </source>
</evidence>
<organism evidence="4 6">
    <name type="scientific">Pseudomonas savastanoi</name>
    <name type="common">Pseudomonas syringae pv. savastanoi</name>
    <dbReference type="NCBI Taxonomy" id="29438"/>
    <lineage>
        <taxon>Bacteria</taxon>
        <taxon>Pseudomonadati</taxon>
        <taxon>Pseudomonadota</taxon>
        <taxon>Gammaproteobacteria</taxon>
        <taxon>Pseudomonadales</taxon>
        <taxon>Pseudomonadaceae</taxon>
        <taxon>Pseudomonas</taxon>
    </lineage>
</organism>
<protein>
    <submittedName>
        <fullName evidence="4">Uncharacterized protein</fullName>
    </submittedName>
</protein>
<accession>A0A3M5JP80</accession>
<evidence type="ECO:0000313" key="6">
    <source>
        <dbReference type="Proteomes" id="UP000278180"/>
    </source>
</evidence>
<dbReference type="InterPro" id="IPR023200">
    <property type="entry name" value="RMF_sf"/>
</dbReference>
<dbReference type="Proteomes" id="UP000269801">
    <property type="component" value="Unassembled WGS sequence"/>
</dbReference>
<reference evidence="5 6" key="1">
    <citation type="submission" date="2018-08" db="EMBL/GenBank/DDBJ databases">
        <title>Recombination of ecologically and evolutionarily significant loci maintains genetic cohesion in the Pseudomonas syringae species complex.</title>
        <authorList>
            <person name="Dillon M."/>
            <person name="Thakur S."/>
            <person name="Almeida R.N.D."/>
            <person name="Weir B.S."/>
            <person name="Guttman D.S."/>
        </authorList>
    </citation>
    <scope>NUCLEOTIDE SEQUENCE [LARGE SCALE GENOMIC DNA]</scope>
    <source>
        <strain evidence="4 6">ICMP 13684</strain>
        <strain evidence="3 5">ICMP 13685</strain>
    </source>
</reference>
<dbReference type="Pfam" id="PF04957">
    <property type="entry name" value="RMF"/>
    <property type="match status" value="1"/>
</dbReference>
<dbReference type="EMBL" id="RBTE01000373">
    <property type="protein sequence ID" value="RMT24802.1"/>
    <property type="molecule type" value="Genomic_DNA"/>
</dbReference>
<dbReference type="RefSeq" id="WP_135004740.1">
    <property type="nucleotide sequence ID" value="NZ_RBTE01000373.1"/>
</dbReference>
<sequence length="57" mass="6693">MDRRKDNNPHRTAEAKGSLDAVNRRLLAECPYKAPQFRNSWLRGYQKAKQLDLFSTE</sequence>
<dbReference type="EMBL" id="RBSL01000159">
    <property type="protein sequence ID" value="RMS28527.1"/>
    <property type="molecule type" value="Genomic_DNA"/>
</dbReference>
<evidence type="ECO:0000256" key="2">
    <source>
        <dbReference type="ARBA" id="ARBA00022845"/>
    </source>
</evidence>
<comment type="caution">
    <text evidence="4">The sequence shown here is derived from an EMBL/GenBank/DDBJ whole genome shotgun (WGS) entry which is preliminary data.</text>
</comment>
<evidence type="ECO:0000313" key="4">
    <source>
        <dbReference type="EMBL" id="RMT24802.1"/>
    </source>
</evidence>
<evidence type="ECO:0000313" key="3">
    <source>
        <dbReference type="EMBL" id="RMS28527.1"/>
    </source>
</evidence>
<proteinExistence type="predicted"/>
<dbReference type="Proteomes" id="UP000278180">
    <property type="component" value="Unassembled WGS sequence"/>
</dbReference>